<evidence type="ECO:0000313" key="2">
    <source>
        <dbReference type="EMBL" id="CAH2097960.1"/>
    </source>
</evidence>
<evidence type="ECO:0000256" key="1">
    <source>
        <dbReference type="SAM" id="MobiDB-lite"/>
    </source>
</evidence>
<feature type="region of interest" description="Disordered" evidence="1">
    <location>
        <begin position="718"/>
        <end position="739"/>
    </location>
</feature>
<reference evidence="2" key="1">
    <citation type="submission" date="2022-03" db="EMBL/GenBank/DDBJ databases">
        <authorList>
            <person name="Tunstrom K."/>
        </authorList>
    </citation>
    <scope>NUCLEOTIDE SEQUENCE</scope>
</reference>
<sequence>MFTARTGKTSQLVTPIEEDRSKTTVEPNPVSSAPVAIKPTETSKSEEQQFPEKHCPPTYIPPKIISHSPKISPSSIPNPNPSVTTTKQVEPGYPSYGGYMYSVPGYSAFQPVSYSGIVQPSSTTIPPAINPESNNADFIPFPVTSVKDTPLVSKENEIKENKVEDSITRKSLPKIETDFEDQFMPEIIPAVSLSDDNKTKSTESKMSVTSLTQGSGAIVTIPSQVVNKDIKKKLPERFSLKTSIPISKIDMKCVNNPPDSLFQNNLAKKPFNPAFHTPNVKENAPKIEIQSNIIIKSASNESDSKDISAVTPPNNSISTLINAAEVINKTDNQYKTSEIKPEITNESKEPIFHSSPSNACPLFNPINLESNKPNFQTKSADSAFNDAKNQIVFIQNKNPSNTKMLVAIQQQNPQVLLQRTNYDPKNLQTPSRPSNQPKKCKEELVNDNSTSSKVVSLKRMHQDNCDENDFENLITENQIYGNKIVVKEKSQGTLQEQDLKQKTKMEKSNQAETKNVTLQPNFVYLSNVQFPANLMMIKNNSKVNNESNKMRVTVNENKQNDIIPVPSNDTNATNKTQNIPVGKEIHVLKSNNNVLQTLPGKNGKSDLLFQTLNQKVIMNPQIVYQVPMIVDTDTKLNQTFVKGEYPKIAGQTKRDIQKTFEQTKTNDKLYIACPYQMDSKLQPKIVITNIRPKLTKVDEISSLDIYEQRKRLRRLKYLSNRDPKTNQNNDNQKTEAKKGLDNLKNIITPEKMKAEIYKEFSNTKIKIEDDSTESESDYGEDELEKYNSIIEEYGDFTMKNDTKENIGKQAEFLSNFRLASKNEFEDRDLDRQERIIRCDAVALAYIAAGRIDCLLNEKNIPEQSKACNPNSRKINTNLLEIEQGVDQQIKKKFLSNLHLMKASPQYKEDYEKVWQEIVKERKRRDSTDGSGQILKQPRLQKKIVELDPKGQLQILTEIKKHVYENNNLIKKRLDSFCEDGDSIKVLAEKNFSELNRLSKMADRSVKHFSGQDTRKRDLNPGFDSENIQKQTNPTKYYPNINIPSISKIISLKTTESVAVATSTQATSMDEPRNSAAGINEMFVDDSEKVQDFGCQVDGSCSWTGVDAIVKAYKEYEIARKKEIANLHKLNTSLRVESAHITRAASRDSDRARALLAERRNLANEERIVRNSIQWLRSVVDIIRNYEEEIC</sequence>
<evidence type="ECO:0000313" key="3">
    <source>
        <dbReference type="Proteomes" id="UP001153954"/>
    </source>
</evidence>
<proteinExistence type="predicted"/>
<comment type="caution">
    <text evidence="2">The sequence shown here is derived from an EMBL/GenBank/DDBJ whole genome shotgun (WGS) entry which is preliminary data.</text>
</comment>
<gene>
    <name evidence="2" type="ORF">EEDITHA_LOCUS13124</name>
</gene>
<organism evidence="2 3">
    <name type="scientific">Euphydryas editha</name>
    <name type="common">Edith's checkerspot</name>
    <dbReference type="NCBI Taxonomy" id="104508"/>
    <lineage>
        <taxon>Eukaryota</taxon>
        <taxon>Metazoa</taxon>
        <taxon>Ecdysozoa</taxon>
        <taxon>Arthropoda</taxon>
        <taxon>Hexapoda</taxon>
        <taxon>Insecta</taxon>
        <taxon>Pterygota</taxon>
        <taxon>Neoptera</taxon>
        <taxon>Endopterygota</taxon>
        <taxon>Lepidoptera</taxon>
        <taxon>Glossata</taxon>
        <taxon>Ditrysia</taxon>
        <taxon>Papilionoidea</taxon>
        <taxon>Nymphalidae</taxon>
        <taxon>Nymphalinae</taxon>
        <taxon>Euphydryas</taxon>
    </lineage>
</organism>
<protein>
    <submittedName>
        <fullName evidence="2">Uncharacterized protein</fullName>
    </submittedName>
</protein>
<dbReference type="Proteomes" id="UP001153954">
    <property type="component" value="Unassembled WGS sequence"/>
</dbReference>
<feature type="compositionally biased region" description="Basic and acidic residues" evidence="1">
    <location>
        <begin position="41"/>
        <end position="55"/>
    </location>
</feature>
<feature type="compositionally biased region" description="Polar residues" evidence="1">
    <location>
        <begin position="1"/>
        <end position="13"/>
    </location>
</feature>
<dbReference type="AlphaFoldDB" id="A0AAU9UF65"/>
<name>A0AAU9UF65_EUPED</name>
<accession>A0AAU9UF65</accession>
<feature type="region of interest" description="Disordered" evidence="1">
    <location>
        <begin position="1"/>
        <end position="59"/>
    </location>
</feature>
<dbReference type="EMBL" id="CAKOGL010000018">
    <property type="protein sequence ID" value="CAH2097960.1"/>
    <property type="molecule type" value="Genomic_DNA"/>
</dbReference>
<keyword evidence="3" id="KW-1185">Reference proteome</keyword>